<protein>
    <recommendedName>
        <fullName evidence="12">NADH-quinone oxidoreductase subunit D</fullName>
        <ecNumber evidence="12">7.1.1.-</ecNumber>
    </recommendedName>
    <alternativeName>
        <fullName evidence="12">NADH dehydrogenase I subunit D</fullName>
    </alternativeName>
    <alternativeName>
        <fullName evidence="12">NDH-1 subunit D</fullName>
    </alternativeName>
</protein>
<keyword evidence="3 12" id="KW-0813">Transport</keyword>
<reference evidence="15 16" key="1">
    <citation type="submission" date="2018-05" db="EMBL/GenBank/DDBJ databases">
        <title>A metagenomic window into the 2 km-deep terrestrial subsurface aquifer revealed taxonomically and functionally diverse microbial community comprising novel uncultured bacterial lineages.</title>
        <authorList>
            <person name="Kadnikov V.V."/>
            <person name="Mardanov A.V."/>
            <person name="Beletsky A.V."/>
            <person name="Banks D."/>
            <person name="Pimenov N.V."/>
            <person name="Frank Y.A."/>
            <person name="Karnachuk O.V."/>
            <person name="Ravin N.V."/>
        </authorList>
    </citation>
    <scope>NUCLEOTIDE SEQUENCE [LARGE SCALE GENOMIC DNA]</scope>
    <source>
        <strain evidence="15">BY</strain>
    </source>
</reference>
<dbReference type="Gene3D" id="1.10.645.10">
    <property type="entry name" value="Cytochrome-c3 Hydrogenase, chain B"/>
    <property type="match status" value="1"/>
</dbReference>
<sequence length="585" mass="67174">MKFAKTVERPVWESGTDNVLKGSRGVLGVNETRTVPPHAILDELKKLKSDPTRPFPVLYDLTAVDESERADRASGENWRFTVHYLLWNPEKNDRLMLKVPVHDDSIVLPSATSVFKNANWYEREVFDMFGLRFEGHPNLRRILMPDWWTGHPLRKDHPNRATEMPPLVISEEDLHEFDGYEVFHNGDSYIRMRGENGEDLMILNLGPNHPGTHGVLRVVLSLNGEYLEDVYPVIGYHHRGAEKMAERQTFHSYIPYCDRVDYLAGTYNELPYVLACEQLGGVEVPERAQMIRVLLGEIYRLCNHLVWFGTYGHDVGAMTPVFYTFREREMLFKIIEMITGGRMHPNYLRIGGVSMDLPPNWQDPIRLFLKDFDKNLIEYENLLLKNPIFKSRTQGVGKMTAEECWEWGVTGPNLRASGVAFDLRKAAPYCGYERFEFEIPTHTDGDCYARGIVRHAEMYQSARIIAQCLEQMPEGDYISRDNRFAFPPRKAETMMNIETLINHFLAVGWGLDMPSGESFAMVEQPKGISGYYVVSDGRTSPYRLRIRTPSFAHMQTLPVLCRGHLLSDLLAVIGAMDFVLADIDR</sequence>
<comment type="subunit">
    <text evidence="12">NDH-1 is composed of 14 different subunits. Subunits NuoB, C, D, E, F, and G constitute the peripheral sector of the complex.</text>
</comment>
<dbReference type="EMBL" id="CP030759">
    <property type="protein sequence ID" value="AXA35686.1"/>
    <property type="molecule type" value="Genomic_DNA"/>
</dbReference>
<comment type="subcellular location">
    <subcellularLocation>
        <location evidence="1">Cell inner membrane</location>
        <topology evidence="1">Peripheral membrane protein</topology>
    </subcellularLocation>
    <subcellularLocation>
        <location evidence="12">Cell membrane</location>
        <topology evidence="12">Peripheral membrane protein</topology>
        <orientation evidence="12">Cytoplasmic side</orientation>
    </subcellularLocation>
</comment>
<dbReference type="SUPFAM" id="SSF56762">
    <property type="entry name" value="HydB/Nqo4-like"/>
    <property type="match status" value="1"/>
</dbReference>
<gene>
    <name evidence="12" type="primary">nuoD</name>
    <name evidence="15" type="ORF">BRCON_0909</name>
</gene>
<dbReference type="GO" id="GO:0051287">
    <property type="term" value="F:NAD binding"/>
    <property type="evidence" value="ECO:0007669"/>
    <property type="project" value="InterPro"/>
</dbReference>
<feature type="domain" description="NADH:ubiquinone oxidoreductase 30kDa subunit" evidence="13">
    <location>
        <begin position="34"/>
        <end position="162"/>
    </location>
</feature>
<keyword evidence="8 12" id="KW-0830">Ubiquinone</keyword>
<accession>A0A2Z4Y408</accession>
<dbReference type="InterPro" id="IPR022885">
    <property type="entry name" value="NDH1_su_D/H"/>
</dbReference>
<dbReference type="GO" id="GO:0008137">
    <property type="term" value="F:NADH dehydrogenase (ubiquinone) activity"/>
    <property type="evidence" value="ECO:0007669"/>
    <property type="project" value="InterPro"/>
</dbReference>
<evidence type="ECO:0000256" key="2">
    <source>
        <dbReference type="ARBA" id="ARBA00010019"/>
    </source>
</evidence>
<evidence type="ECO:0000256" key="6">
    <source>
        <dbReference type="ARBA" id="ARBA00022967"/>
    </source>
</evidence>
<evidence type="ECO:0000256" key="3">
    <source>
        <dbReference type="ARBA" id="ARBA00022448"/>
    </source>
</evidence>
<dbReference type="InterPro" id="IPR001268">
    <property type="entry name" value="NADH_UbQ_OxRdtase_30kDa_su"/>
</dbReference>
<evidence type="ECO:0000256" key="5">
    <source>
        <dbReference type="ARBA" id="ARBA00022719"/>
    </source>
</evidence>
<evidence type="ECO:0000256" key="10">
    <source>
        <dbReference type="ARBA" id="ARBA00023268"/>
    </source>
</evidence>
<dbReference type="InterPro" id="IPR037232">
    <property type="entry name" value="NADH_quin_OxRdtase_su_C/D-like"/>
</dbReference>
<keyword evidence="9 12" id="KW-0472">Membrane</keyword>
<comment type="similarity">
    <text evidence="2">In the C-terminal section; belongs to the complex I 49 kDa subunit family.</text>
</comment>
<dbReference type="InterPro" id="IPR029014">
    <property type="entry name" value="NiFe-Hase_large"/>
</dbReference>
<evidence type="ECO:0000256" key="7">
    <source>
        <dbReference type="ARBA" id="ARBA00023027"/>
    </source>
</evidence>
<evidence type="ECO:0000313" key="15">
    <source>
        <dbReference type="EMBL" id="AXA35686.1"/>
    </source>
</evidence>
<dbReference type="KEGG" id="schv:BRCON_0909"/>
<keyword evidence="5 12" id="KW-0874">Quinone</keyword>
<name>A0A2Z4Y408_SUMC1</name>
<dbReference type="Gene3D" id="3.30.460.80">
    <property type="entry name" value="NADH:ubiquinone oxidoreductase, 30kDa subunit"/>
    <property type="match status" value="1"/>
</dbReference>
<evidence type="ECO:0000256" key="11">
    <source>
        <dbReference type="ARBA" id="ARBA00047712"/>
    </source>
</evidence>
<dbReference type="SUPFAM" id="SSF143243">
    <property type="entry name" value="Nqo5-like"/>
    <property type="match status" value="1"/>
</dbReference>
<dbReference type="NCBIfam" id="TIGR01962">
    <property type="entry name" value="NuoD"/>
    <property type="match status" value="1"/>
</dbReference>
<dbReference type="GO" id="GO:0005886">
    <property type="term" value="C:plasma membrane"/>
    <property type="evidence" value="ECO:0007669"/>
    <property type="project" value="UniProtKB-SubCell"/>
</dbReference>
<evidence type="ECO:0000256" key="12">
    <source>
        <dbReference type="HAMAP-Rule" id="MF_01358"/>
    </source>
</evidence>
<comment type="function">
    <text evidence="12">NDH-1 shuttles electrons from NADH, via FMN and iron-sulfur (Fe-S) centers, to quinones in the respiratory chain. The immediate electron acceptor for the enzyme in this species is believed to be ubiquinone. Couples the redox reaction to proton translocation (for every two electrons transferred, four hydrogen ions are translocated across the cytoplasmic membrane), and thus conserves the redox energy in a proton gradient.</text>
</comment>
<dbReference type="PROSITE" id="PS00535">
    <property type="entry name" value="COMPLEX1_49K"/>
    <property type="match status" value="1"/>
</dbReference>
<keyword evidence="4 12" id="KW-1003">Cell membrane</keyword>
<evidence type="ECO:0000256" key="1">
    <source>
        <dbReference type="ARBA" id="ARBA00004417"/>
    </source>
</evidence>
<keyword evidence="6 12" id="KW-1278">Translocase</keyword>
<evidence type="ECO:0000313" key="16">
    <source>
        <dbReference type="Proteomes" id="UP000262583"/>
    </source>
</evidence>
<proteinExistence type="inferred from homology"/>
<dbReference type="HAMAP" id="MF_01358">
    <property type="entry name" value="NDH1_NuoD"/>
    <property type="match status" value="1"/>
</dbReference>
<dbReference type="Pfam" id="PF00346">
    <property type="entry name" value="Complex1_49kDa"/>
    <property type="match status" value="1"/>
</dbReference>
<dbReference type="AlphaFoldDB" id="A0A2Z4Y408"/>
<comment type="similarity">
    <text evidence="12">Belongs to the complex I 49 kDa subunit family.</text>
</comment>
<organism evidence="15 16">
    <name type="scientific">Sumerlaea chitinivorans</name>
    <dbReference type="NCBI Taxonomy" id="2250252"/>
    <lineage>
        <taxon>Bacteria</taxon>
        <taxon>Candidatus Sumerlaeota</taxon>
        <taxon>Candidatus Sumerlaeia</taxon>
        <taxon>Candidatus Sumerlaeales</taxon>
        <taxon>Candidatus Sumerlaeaceae</taxon>
        <taxon>Candidatus Sumerlaea</taxon>
    </lineage>
</organism>
<dbReference type="PROSITE" id="PS00542">
    <property type="entry name" value="COMPLEX1_30K"/>
    <property type="match status" value="1"/>
</dbReference>
<dbReference type="PANTHER" id="PTHR11993">
    <property type="entry name" value="NADH-UBIQUINONE OXIDOREDUCTASE 49 KDA SUBUNIT"/>
    <property type="match status" value="1"/>
</dbReference>
<dbReference type="InterPro" id="IPR001135">
    <property type="entry name" value="NADH_Q_OxRdtase_suD"/>
</dbReference>
<feature type="domain" description="NADH-quinone oxidoreductase subunit D" evidence="14">
    <location>
        <begin position="314"/>
        <end position="585"/>
    </location>
</feature>
<dbReference type="NCBIfam" id="NF004739">
    <property type="entry name" value="PRK06075.1"/>
    <property type="match status" value="1"/>
</dbReference>
<evidence type="ECO:0000256" key="8">
    <source>
        <dbReference type="ARBA" id="ARBA00023075"/>
    </source>
</evidence>
<dbReference type="EC" id="7.1.1.-" evidence="12"/>
<evidence type="ECO:0000256" key="4">
    <source>
        <dbReference type="ARBA" id="ARBA00022475"/>
    </source>
</evidence>
<dbReference type="InterPro" id="IPR020396">
    <property type="entry name" value="NADH_UbQ_OxRdtase_CS"/>
</dbReference>
<dbReference type="GO" id="GO:0048038">
    <property type="term" value="F:quinone binding"/>
    <property type="evidence" value="ECO:0007669"/>
    <property type="project" value="UniProtKB-KW"/>
</dbReference>
<evidence type="ECO:0000259" key="14">
    <source>
        <dbReference type="Pfam" id="PF00346"/>
    </source>
</evidence>
<dbReference type="Pfam" id="PF00329">
    <property type="entry name" value="Complex1_30kDa"/>
    <property type="match status" value="1"/>
</dbReference>
<dbReference type="GO" id="GO:0050136">
    <property type="term" value="F:NADH dehydrogenase (quinone) (non-electrogenic) activity"/>
    <property type="evidence" value="ECO:0007669"/>
    <property type="project" value="UniProtKB-UniRule"/>
</dbReference>
<comment type="catalytic activity">
    <reaction evidence="11 12">
        <text>a quinone + NADH + 5 H(+)(in) = a quinol + NAD(+) + 4 H(+)(out)</text>
        <dbReference type="Rhea" id="RHEA:57888"/>
        <dbReference type="ChEBI" id="CHEBI:15378"/>
        <dbReference type="ChEBI" id="CHEBI:24646"/>
        <dbReference type="ChEBI" id="CHEBI:57540"/>
        <dbReference type="ChEBI" id="CHEBI:57945"/>
        <dbReference type="ChEBI" id="CHEBI:132124"/>
    </reaction>
</comment>
<evidence type="ECO:0000259" key="13">
    <source>
        <dbReference type="Pfam" id="PF00329"/>
    </source>
</evidence>
<dbReference type="InterPro" id="IPR014029">
    <property type="entry name" value="NADH_UbQ_OxRdtase_49kDa_CS"/>
</dbReference>
<keyword evidence="10" id="KW-0511">Multifunctional enzyme</keyword>
<evidence type="ECO:0000256" key="9">
    <source>
        <dbReference type="ARBA" id="ARBA00023136"/>
    </source>
</evidence>
<dbReference type="Proteomes" id="UP000262583">
    <property type="component" value="Chromosome"/>
</dbReference>
<dbReference type="PANTHER" id="PTHR11993:SF45">
    <property type="entry name" value="NADH-QUINONE OXIDOREDUCTASE SUBUNIT C_D"/>
    <property type="match status" value="1"/>
</dbReference>
<keyword evidence="7 12" id="KW-0520">NAD</keyword>